<reference evidence="1 2" key="1">
    <citation type="submission" date="2015-10" db="EMBL/GenBank/DDBJ databases">
        <title>Draft genome sequence of Streptomyces longwoodensis DSM 41677, type strain for the species Streptomyces longwoodensis.</title>
        <authorList>
            <person name="Ruckert C."/>
            <person name="Winkler A."/>
            <person name="Kalinowski J."/>
            <person name="Kampfer P."/>
            <person name="Glaeser S."/>
        </authorList>
    </citation>
    <scope>NUCLEOTIDE SEQUENCE [LARGE SCALE GENOMIC DNA]</scope>
    <source>
        <strain evidence="1 2">DSM 41677</strain>
    </source>
</reference>
<evidence type="ECO:0000313" key="2">
    <source>
        <dbReference type="Proteomes" id="UP000053271"/>
    </source>
</evidence>
<dbReference type="InterPro" id="IPR019587">
    <property type="entry name" value="Polyketide_cyclase/dehydratase"/>
</dbReference>
<gene>
    <name evidence="1" type="ORF">AQJ30_01290</name>
</gene>
<dbReference type="Pfam" id="PF10604">
    <property type="entry name" value="Polyketide_cyc2"/>
    <property type="match status" value="1"/>
</dbReference>
<protein>
    <submittedName>
        <fullName evidence="1">Shy6-polyketide cyclase</fullName>
    </submittedName>
</protein>
<evidence type="ECO:0000313" key="1">
    <source>
        <dbReference type="EMBL" id="KUN42034.1"/>
    </source>
</evidence>
<organism evidence="1 2">
    <name type="scientific">Streptomyces longwoodensis</name>
    <dbReference type="NCBI Taxonomy" id="68231"/>
    <lineage>
        <taxon>Bacteria</taxon>
        <taxon>Bacillati</taxon>
        <taxon>Actinomycetota</taxon>
        <taxon>Actinomycetes</taxon>
        <taxon>Kitasatosporales</taxon>
        <taxon>Streptomycetaceae</taxon>
        <taxon>Streptomyces</taxon>
    </lineage>
</organism>
<dbReference type="InterPro" id="IPR023393">
    <property type="entry name" value="START-like_dom_sf"/>
</dbReference>
<keyword evidence="2" id="KW-1185">Reference proteome</keyword>
<name>A0A101R5K2_9ACTN</name>
<dbReference type="Proteomes" id="UP000053271">
    <property type="component" value="Unassembled WGS sequence"/>
</dbReference>
<dbReference type="RefSeq" id="WP_067227769.1">
    <property type="nucleotide sequence ID" value="NZ_KQ948549.1"/>
</dbReference>
<dbReference type="STRING" id="68231.AQJ30_01290"/>
<sequence>MFTIDETAPVIVRLSTVIDAPLERIWALHTDIDAWAEWNADVDQAELDGPLLPGNSFHWKTHGLDITSTLREIVPGQRLVWGGPANGIEGVHVWTFEQTGSQVTVHTEESWSGAPVDAATEQLGQALQQSLTTWLASLKSRAEQSN</sequence>
<proteinExistence type="predicted"/>
<dbReference type="EMBL" id="LMWS01000001">
    <property type="protein sequence ID" value="KUN42034.1"/>
    <property type="molecule type" value="Genomic_DNA"/>
</dbReference>
<dbReference type="SUPFAM" id="SSF55961">
    <property type="entry name" value="Bet v1-like"/>
    <property type="match status" value="1"/>
</dbReference>
<dbReference type="GeneID" id="91423261"/>
<dbReference type="Gene3D" id="3.30.530.20">
    <property type="match status" value="1"/>
</dbReference>
<accession>A0A101R5K2</accession>
<comment type="caution">
    <text evidence="1">The sequence shown here is derived from an EMBL/GenBank/DDBJ whole genome shotgun (WGS) entry which is preliminary data.</text>
</comment>
<dbReference type="AlphaFoldDB" id="A0A101R5K2"/>